<dbReference type="Pfam" id="PF02954">
    <property type="entry name" value="HTH_8"/>
    <property type="match status" value="1"/>
</dbReference>
<evidence type="ECO:0000256" key="5">
    <source>
        <dbReference type="ARBA" id="ARBA00023159"/>
    </source>
</evidence>
<dbReference type="EMBL" id="CP062796">
    <property type="protein sequence ID" value="QUL98423.1"/>
    <property type="molecule type" value="Genomic_DNA"/>
</dbReference>
<accession>A0AAT9LCC4</accession>
<dbReference type="InterPro" id="IPR011006">
    <property type="entry name" value="CheY-like_superfamily"/>
</dbReference>
<dbReference type="PROSITE" id="PS50045">
    <property type="entry name" value="SIGMA54_INTERACT_4"/>
    <property type="match status" value="1"/>
</dbReference>
<dbReference type="InterPro" id="IPR058031">
    <property type="entry name" value="AAA_lid_NorR"/>
</dbReference>
<dbReference type="InterPro" id="IPR002078">
    <property type="entry name" value="Sigma_54_int"/>
</dbReference>
<dbReference type="InterPro" id="IPR009057">
    <property type="entry name" value="Homeodomain-like_sf"/>
</dbReference>
<reference evidence="10" key="1">
    <citation type="submission" date="2020-10" db="EMBL/GenBank/DDBJ databases">
        <authorList>
            <person name="Kadnikov V."/>
            <person name="Beletsky A.V."/>
            <person name="Mardanov A.V."/>
            <person name="Karnachuk O.V."/>
            <person name="Ravin N.V."/>
        </authorList>
    </citation>
    <scope>NUCLEOTIDE SEQUENCE</scope>
    <source>
        <strain evidence="10">Bu02</strain>
    </source>
</reference>
<dbReference type="InterPro" id="IPR027417">
    <property type="entry name" value="P-loop_NTPase"/>
</dbReference>
<evidence type="ECO:0000256" key="7">
    <source>
        <dbReference type="PROSITE-ProRule" id="PRU00169"/>
    </source>
</evidence>
<dbReference type="InterPro" id="IPR001789">
    <property type="entry name" value="Sig_transdc_resp-reg_receiver"/>
</dbReference>
<evidence type="ECO:0000259" key="9">
    <source>
        <dbReference type="PROSITE" id="PS50110"/>
    </source>
</evidence>
<dbReference type="Gene3D" id="1.10.8.60">
    <property type="match status" value="1"/>
</dbReference>
<keyword evidence="5" id="KW-0010">Activator</keyword>
<feature type="domain" description="Response regulatory" evidence="9">
    <location>
        <begin position="5"/>
        <end position="118"/>
    </location>
</feature>
<evidence type="ECO:0000256" key="6">
    <source>
        <dbReference type="ARBA" id="ARBA00023163"/>
    </source>
</evidence>
<dbReference type="InterPro" id="IPR025943">
    <property type="entry name" value="Sigma_54_int_dom_ATP-bd_2"/>
</dbReference>
<keyword evidence="4" id="KW-0238">DNA-binding</keyword>
<dbReference type="InterPro" id="IPR003593">
    <property type="entry name" value="AAA+_ATPase"/>
</dbReference>
<dbReference type="GO" id="GO:0005524">
    <property type="term" value="F:ATP binding"/>
    <property type="evidence" value="ECO:0007669"/>
    <property type="project" value="UniProtKB-KW"/>
</dbReference>
<keyword evidence="2" id="KW-0067">ATP-binding</keyword>
<dbReference type="FunFam" id="1.10.8.60:FF:000014">
    <property type="entry name" value="DNA-binding transcriptional regulator NtrC"/>
    <property type="match status" value="1"/>
</dbReference>
<dbReference type="PROSITE" id="PS00688">
    <property type="entry name" value="SIGMA54_INTERACT_3"/>
    <property type="match status" value="1"/>
</dbReference>
<keyword evidence="1" id="KW-0547">Nucleotide-binding</keyword>
<dbReference type="KEGG" id="fcz:IMF26_10500"/>
<reference evidence="10" key="2">
    <citation type="journal article" date="2023" name="Biology">
        <title>Prokaryotic Life Associated with Coal-Fire Gas Vents Revealed by Metagenomics.</title>
        <authorList>
            <person name="Kadnikov V.V."/>
            <person name="Mardanov A.V."/>
            <person name="Beletsky A.V."/>
            <person name="Karnachuk O.V."/>
            <person name="Ravin N.V."/>
        </authorList>
    </citation>
    <scope>NUCLEOTIDE SEQUENCE</scope>
    <source>
        <strain evidence="10">Bu02</strain>
    </source>
</reference>
<dbReference type="Pfam" id="PF00072">
    <property type="entry name" value="Response_reg"/>
    <property type="match status" value="1"/>
</dbReference>
<dbReference type="Gene3D" id="1.10.10.60">
    <property type="entry name" value="Homeodomain-like"/>
    <property type="match status" value="1"/>
</dbReference>
<evidence type="ECO:0000256" key="4">
    <source>
        <dbReference type="ARBA" id="ARBA00023125"/>
    </source>
</evidence>
<sequence>MLLEKILVVDDEPNMAWLFSQAFSGVCEILAANSGERALEMLRDIDVDLVMLDLRLPGMDGLRTLRTMREQGFMGPVIVMTAYGEVKTAVEAMKLGAHDYITKPFDMEELKLVVQGALRYSRLSREVSRLRQEIEERFHVGNIVTVSPKMMEVFSIIEKICSSDVSVLIQGESGTGKELVARAIHYGSPRREKPFVPVNCAALPENLLESELFGYEEGAFSGARRRKPGKFELAAGGTLFLDEVGDLPLSMQPKILRAIEEKVIERLGGTQRVPVDVRVVAATNRDLKKEVVEGRFRQDLYFRLAVIPLTIPPLRERREDIPVLARYFLKECCGKAGKPVPLIDDEAMAVLVSYNWPGNVRELKNVIQQLSLLCDGKVIRKNDLPFQTVSLPAVTAGTPSLSFSSQPTETPPAIPLKKLKDVTWSETERARIAEALALFRGNRTRAAAYLGISRRALFNKIKKYGLGDN</sequence>
<dbReference type="Gene3D" id="3.40.50.2300">
    <property type="match status" value="1"/>
</dbReference>
<proteinExistence type="predicted"/>
<feature type="modified residue" description="4-aspartylphosphate" evidence="7">
    <location>
        <position position="53"/>
    </location>
</feature>
<dbReference type="GO" id="GO:0006355">
    <property type="term" value="P:regulation of DNA-templated transcription"/>
    <property type="evidence" value="ECO:0007669"/>
    <property type="project" value="InterPro"/>
</dbReference>
<dbReference type="SUPFAM" id="SSF46689">
    <property type="entry name" value="Homeodomain-like"/>
    <property type="match status" value="1"/>
</dbReference>
<dbReference type="GO" id="GO:0043565">
    <property type="term" value="F:sequence-specific DNA binding"/>
    <property type="evidence" value="ECO:0007669"/>
    <property type="project" value="InterPro"/>
</dbReference>
<dbReference type="SMART" id="SM00448">
    <property type="entry name" value="REC"/>
    <property type="match status" value="1"/>
</dbReference>
<dbReference type="SUPFAM" id="SSF52540">
    <property type="entry name" value="P-loop containing nucleoside triphosphate hydrolases"/>
    <property type="match status" value="1"/>
</dbReference>
<dbReference type="Pfam" id="PF00158">
    <property type="entry name" value="Sigma54_activat"/>
    <property type="match status" value="1"/>
</dbReference>
<dbReference type="Gene3D" id="3.40.50.300">
    <property type="entry name" value="P-loop containing nucleotide triphosphate hydrolases"/>
    <property type="match status" value="1"/>
</dbReference>
<dbReference type="Pfam" id="PF25601">
    <property type="entry name" value="AAA_lid_14"/>
    <property type="match status" value="1"/>
</dbReference>
<dbReference type="PROSITE" id="PS00676">
    <property type="entry name" value="SIGMA54_INTERACT_2"/>
    <property type="match status" value="1"/>
</dbReference>
<dbReference type="PANTHER" id="PTHR32071:SF57">
    <property type="entry name" value="C4-DICARBOXYLATE TRANSPORT TRANSCRIPTIONAL REGULATORY PROTEIN DCTD"/>
    <property type="match status" value="1"/>
</dbReference>
<gene>
    <name evidence="10" type="ORF">IMF26_10500</name>
</gene>
<dbReference type="InterPro" id="IPR002197">
    <property type="entry name" value="HTH_Fis"/>
</dbReference>
<evidence type="ECO:0000256" key="1">
    <source>
        <dbReference type="ARBA" id="ARBA00022741"/>
    </source>
</evidence>
<evidence type="ECO:0000259" key="8">
    <source>
        <dbReference type="PROSITE" id="PS50045"/>
    </source>
</evidence>
<dbReference type="SMART" id="SM00382">
    <property type="entry name" value="AAA"/>
    <property type="match status" value="1"/>
</dbReference>
<dbReference type="SUPFAM" id="SSF52172">
    <property type="entry name" value="CheY-like"/>
    <property type="match status" value="1"/>
</dbReference>
<dbReference type="PANTHER" id="PTHR32071">
    <property type="entry name" value="TRANSCRIPTIONAL REGULATORY PROTEIN"/>
    <property type="match status" value="1"/>
</dbReference>
<evidence type="ECO:0000256" key="3">
    <source>
        <dbReference type="ARBA" id="ARBA00023015"/>
    </source>
</evidence>
<protein>
    <submittedName>
        <fullName evidence="10">Sigma-54-dependent Fis family transcriptional regulator</fullName>
    </submittedName>
</protein>
<dbReference type="InterPro" id="IPR025662">
    <property type="entry name" value="Sigma_54_int_dom_ATP-bd_1"/>
</dbReference>
<dbReference type="FunFam" id="3.40.50.300:FF:000006">
    <property type="entry name" value="DNA-binding transcriptional regulator NtrC"/>
    <property type="match status" value="1"/>
</dbReference>
<dbReference type="GO" id="GO:0000160">
    <property type="term" value="P:phosphorelay signal transduction system"/>
    <property type="evidence" value="ECO:0007669"/>
    <property type="project" value="InterPro"/>
</dbReference>
<name>A0AAT9LCC4_9FIRM</name>
<keyword evidence="6" id="KW-0804">Transcription</keyword>
<keyword evidence="3" id="KW-0805">Transcription regulation</keyword>
<evidence type="ECO:0000313" key="10">
    <source>
        <dbReference type="EMBL" id="QUL98423.1"/>
    </source>
</evidence>
<dbReference type="AlphaFoldDB" id="A0AAT9LCC4"/>
<keyword evidence="7" id="KW-0597">Phosphoprotein</keyword>
<dbReference type="PROSITE" id="PS50110">
    <property type="entry name" value="RESPONSE_REGULATORY"/>
    <property type="match status" value="1"/>
</dbReference>
<evidence type="ECO:0000256" key="2">
    <source>
        <dbReference type="ARBA" id="ARBA00022840"/>
    </source>
</evidence>
<organism evidence="10">
    <name type="scientific">Candidatus Fermentithermobacillus carboniphilus</name>
    <dbReference type="NCBI Taxonomy" id="3085328"/>
    <lineage>
        <taxon>Bacteria</taxon>
        <taxon>Bacillati</taxon>
        <taxon>Bacillota</taxon>
        <taxon>Candidatus Fermentithermobacillia</taxon>
        <taxon>Candidatus Fermentithermobacillales</taxon>
        <taxon>Candidatus Fermentithermobacillaceae</taxon>
        <taxon>Candidatus Fermentithermobacillus</taxon>
    </lineage>
</organism>
<dbReference type="InterPro" id="IPR025944">
    <property type="entry name" value="Sigma_54_int_dom_CS"/>
</dbReference>
<dbReference type="PROSITE" id="PS00675">
    <property type="entry name" value="SIGMA54_INTERACT_1"/>
    <property type="match status" value="1"/>
</dbReference>
<dbReference type="PRINTS" id="PR01590">
    <property type="entry name" value="HTHFIS"/>
</dbReference>
<dbReference type="CDD" id="cd00009">
    <property type="entry name" value="AAA"/>
    <property type="match status" value="1"/>
</dbReference>
<feature type="domain" description="Sigma-54 factor interaction" evidence="8">
    <location>
        <begin position="143"/>
        <end position="372"/>
    </location>
</feature>